<dbReference type="Gene3D" id="3.30.1330.30">
    <property type="match status" value="1"/>
</dbReference>
<name>K1TXA3_9ZZZZ</name>
<reference evidence="1" key="1">
    <citation type="journal article" date="2013" name="Environ. Microbiol.">
        <title>Microbiota from the distal guts of lean and obese adolescents exhibit partial functional redundancy besides clear differences in community structure.</title>
        <authorList>
            <person name="Ferrer M."/>
            <person name="Ruiz A."/>
            <person name="Lanza F."/>
            <person name="Haange S.B."/>
            <person name="Oberbach A."/>
            <person name="Till H."/>
            <person name="Bargiela R."/>
            <person name="Campoy C."/>
            <person name="Segura M.T."/>
            <person name="Richter M."/>
            <person name="von Bergen M."/>
            <person name="Seifert J."/>
            <person name="Suarez A."/>
        </authorList>
    </citation>
    <scope>NUCLEOTIDE SEQUENCE</scope>
</reference>
<keyword evidence="1" id="KW-0808">Transferase</keyword>
<organism evidence="1">
    <name type="scientific">human gut metagenome</name>
    <dbReference type="NCBI Taxonomy" id="408170"/>
    <lineage>
        <taxon>unclassified sequences</taxon>
        <taxon>metagenomes</taxon>
        <taxon>organismal metagenomes</taxon>
    </lineage>
</organism>
<accession>K1TXA3</accession>
<gene>
    <name evidence="1" type="ORF">LEA_05694</name>
</gene>
<protein>
    <submittedName>
        <fullName evidence="1">rRNA methylase</fullName>
    </submittedName>
</protein>
<dbReference type="GO" id="GO:0008168">
    <property type="term" value="F:methyltransferase activity"/>
    <property type="evidence" value="ECO:0007669"/>
    <property type="project" value="UniProtKB-KW"/>
</dbReference>
<dbReference type="GO" id="GO:0032259">
    <property type="term" value="P:methylation"/>
    <property type="evidence" value="ECO:0007669"/>
    <property type="project" value="UniProtKB-KW"/>
</dbReference>
<sequence length="128" mass="14433">MAEIIDVADINIPELEIYTHLTDARLRKVYEYEHGIFIAESQTVIEVALDAGCKPISMLTDRKYINDRANGIIERCGDIPVYTADSKIMSGLTGYELTRGMLCAMERPAPKRAEELCRNARRIAVLEN</sequence>
<evidence type="ECO:0000313" key="1">
    <source>
        <dbReference type="EMBL" id="EKC74498.1"/>
    </source>
</evidence>
<dbReference type="SUPFAM" id="SSF55315">
    <property type="entry name" value="L30e-like"/>
    <property type="match status" value="1"/>
</dbReference>
<feature type="non-terminal residue" evidence="1">
    <location>
        <position position="128"/>
    </location>
</feature>
<proteinExistence type="predicted"/>
<dbReference type="AlphaFoldDB" id="K1TXA3"/>
<dbReference type="InterPro" id="IPR029064">
    <property type="entry name" value="Ribosomal_eL30-like_sf"/>
</dbReference>
<comment type="caution">
    <text evidence="1">The sequence shown here is derived from an EMBL/GenBank/DDBJ whole genome shotgun (WGS) entry which is preliminary data.</text>
</comment>
<dbReference type="EMBL" id="AJWY01003712">
    <property type="protein sequence ID" value="EKC74498.1"/>
    <property type="molecule type" value="Genomic_DNA"/>
</dbReference>
<keyword evidence="1" id="KW-0489">Methyltransferase</keyword>